<dbReference type="Proteomes" id="UP000672097">
    <property type="component" value="Unassembled WGS sequence"/>
</dbReference>
<keyword evidence="10" id="KW-1185">Reference proteome</keyword>
<evidence type="ECO:0000256" key="3">
    <source>
        <dbReference type="ARBA" id="ARBA00022679"/>
    </source>
</evidence>
<keyword evidence="5" id="KW-0735">Signal-anchor</keyword>
<dbReference type="RefSeq" id="WP_210805062.1">
    <property type="nucleotide sequence ID" value="NZ_JAGQDG010000001.1"/>
</dbReference>
<gene>
    <name evidence="9" type="ORF">KAK11_00440</name>
</gene>
<proteinExistence type="predicted"/>
<evidence type="ECO:0000256" key="5">
    <source>
        <dbReference type="ARBA" id="ARBA00022968"/>
    </source>
</evidence>
<dbReference type="EMBL" id="JAGQDG010000001">
    <property type="protein sequence ID" value="MBQ0933776.1"/>
    <property type="molecule type" value="Genomic_DNA"/>
</dbReference>
<evidence type="ECO:0000313" key="9">
    <source>
        <dbReference type="EMBL" id="MBQ0933776.1"/>
    </source>
</evidence>
<dbReference type="InterPro" id="IPR002659">
    <property type="entry name" value="Glyco_trans_31"/>
</dbReference>
<dbReference type="Pfam" id="PF13704">
    <property type="entry name" value="Glyco_tranf_2_4"/>
    <property type="match status" value="1"/>
</dbReference>
<evidence type="ECO:0000256" key="6">
    <source>
        <dbReference type="ARBA" id="ARBA00022989"/>
    </source>
</evidence>
<reference evidence="9 10" key="1">
    <citation type="submission" date="2021-04" db="EMBL/GenBank/DDBJ databases">
        <title>The genome sequence of type strain Ideonella paludis KCTC 32238.</title>
        <authorList>
            <person name="Liu Y."/>
        </authorList>
    </citation>
    <scope>NUCLEOTIDE SEQUENCE [LARGE SCALE GENOMIC DNA]</scope>
    <source>
        <strain evidence="9 10">KCTC 32238</strain>
    </source>
</reference>
<dbReference type="Pfam" id="PF01762">
    <property type="entry name" value="Galactosyl_T"/>
    <property type="match status" value="1"/>
</dbReference>
<comment type="subcellular location">
    <subcellularLocation>
        <location evidence="1">Golgi apparatus membrane</location>
        <topology evidence="1">Single-pass type II membrane protein</topology>
    </subcellularLocation>
</comment>
<evidence type="ECO:0000256" key="1">
    <source>
        <dbReference type="ARBA" id="ARBA00004323"/>
    </source>
</evidence>
<evidence type="ECO:0000313" key="10">
    <source>
        <dbReference type="Proteomes" id="UP000672097"/>
    </source>
</evidence>
<evidence type="ECO:0000256" key="2">
    <source>
        <dbReference type="ARBA" id="ARBA00022676"/>
    </source>
</evidence>
<organism evidence="9 10">
    <name type="scientific">Ideonella paludis</name>
    <dbReference type="NCBI Taxonomy" id="1233411"/>
    <lineage>
        <taxon>Bacteria</taxon>
        <taxon>Pseudomonadati</taxon>
        <taxon>Pseudomonadota</taxon>
        <taxon>Betaproteobacteria</taxon>
        <taxon>Burkholderiales</taxon>
        <taxon>Sphaerotilaceae</taxon>
        <taxon>Ideonella</taxon>
    </lineage>
</organism>
<dbReference type="PANTHER" id="PTHR23033">
    <property type="entry name" value="BETA1,3-GALACTOSYLTRANSFERASE"/>
    <property type="match status" value="1"/>
</dbReference>
<comment type="caution">
    <text evidence="9">The sequence shown here is derived from an EMBL/GenBank/DDBJ whole genome shotgun (WGS) entry which is preliminary data.</text>
</comment>
<accession>A0ABS5DRJ4</accession>
<name>A0ABS5DRJ4_9BURK</name>
<keyword evidence="6" id="KW-1133">Transmembrane helix</keyword>
<dbReference type="InterPro" id="IPR026050">
    <property type="entry name" value="C1GALT1/C1GALT1_chp1"/>
</dbReference>
<evidence type="ECO:0000256" key="7">
    <source>
        <dbReference type="ARBA" id="ARBA00023034"/>
    </source>
</evidence>
<keyword evidence="8" id="KW-0472">Membrane</keyword>
<protein>
    <submittedName>
        <fullName evidence="9">Glycosyltransferase family 2 protein</fullName>
    </submittedName>
</protein>
<dbReference type="Gene3D" id="3.90.550.50">
    <property type="match status" value="1"/>
</dbReference>
<sequence>MKRISELLGKKAVHSGPPVITYKITVEQVLATSVIGWAASSELAPAEAFHLLVDDVVQEVTATHIHRLDVCRAIGASDQLSFGFRIALPLSLWDDSGELQAREVMLCAGNERKHLELAHTLSDWPSELEANSSHTEFSNISLALLNQLAAKDRQSQLKEEDLSYFKLLARKLGWRDWPKLQQPAPEGLLEQSGSLVWTGWIADDSNLAQAFQLFVNGHEVQIEPIRVNRSDVAEAKSLNRTDLGFEISIPASIWGHASEKSSVSLELWAGSCRLTQENIVWDLSKLTSILKDCYLKSGGTQFPREVLTLSGEGQYYFLLCLEHFLACRQEVKLERSVRSWFRHHAEIYGVKVEEELKDEAPLLNPPRHAISTIELWRLLRAFNAAVQEDGSNAKEAFQEIWQRSDIDAEVRHQLTCALIPYFCGIDRYFEIRPFLDISRLKVMAADTNAWSLSLQIPEATWTADYALATQLTSKIAYEAKGWINTECIATACRRLLHAWPSTPQHQYEAETTASAILNVLEAQSFDYWRRSHDKHLVDAATSLIMLSRRITSSFAYKALTTIILHYEFNPHFWKTLAERWDGFSFWPAELKIAHRNFIRFRYALTESTPQLSTVIEAVLPAALKGSLDASIALRDAALCAALNTKPNSETELQKGVSAACTTSPNEIIRFLSHFHASSVDNIETAAATEIVERCSGVPRTYFTSRKNSLIEGLWKQSPIQANITPKELPLLCGIEAHGIGVLIAALFAERQHRFNETNSDQVTLAEVSRHWLKLFHDTANQSVPPSALLQACQLLIDWQANPNAPKDVARIAFEFRRLLCERYGDDISEVCSGPTKLAHPTVRSRDPVKSTLVAIYTCNKYLSSRIAAIQNTWAKKLDELEIPWIIVVGNGDDSFDGRVLSLNVLDNYESLPQKSIALIKWVYNNTNFSHLFKIDDDCHVAVERLFHQSPQWGHHYLGRKLTRGLGTTDRSWHRARSESTLAKNSLDKSPEPSVYADGGSGYFLSRFAMFSVLQALSSTEGARLTRSAYMEDKLIGDLLSLKGINLSEEGYDTLVRRRFGDDPVRVCAFSNSFYPSQVSPTMVCHLDDAEKIPEISDLQSSSILRPEKIWPSYAEPKVYAADGTNQLELLSDHDKVTKAIDAEVIVVSVARNEMTLMPHFLAHYRSIGVQCFIIVDNLSDDGTRAYLLQQPDVLLYSADTEYKKSHYGVAWQQAVLSSHALGKWVILADIDEFLVFPSTEEQDVSAWLGEISKTGHTAVNVFMIDMYPGGSLDDCDFRMGPPFELAPLFEGEPLIRWKLGSGCFSNSATWLSGLRHRLIEDSAPNLYTSQKVAILKYFPWMRLSEGLHYVSNIEACASPCYFAHFKYHAGFKQKVLNEVQRRQHFNDAEEYQKYLGMLTEGNSPLSTETSKKFSSYLDYKNATGN</sequence>
<keyword evidence="4" id="KW-0812">Transmembrane</keyword>
<keyword evidence="3" id="KW-0808">Transferase</keyword>
<keyword evidence="7" id="KW-0333">Golgi apparatus</keyword>
<keyword evidence="2" id="KW-0328">Glycosyltransferase</keyword>
<evidence type="ECO:0000256" key="4">
    <source>
        <dbReference type="ARBA" id="ARBA00022692"/>
    </source>
</evidence>
<evidence type="ECO:0000256" key="8">
    <source>
        <dbReference type="ARBA" id="ARBA00023136"/>
    </source>
</evidence>